<evidence type="ECO:0000313" key="8">
    <source>
        <dbReference type="Proteomes" id="UP000004335"/>
    </source>
</evidence>
<dbReference type="SUPFAM" id="SSF46785">
    <property type="entry name" value="Winged helix' DNA-binding domain"/>
    <property type="match status" value="1"/>
</dbReference>
<evidence type="ECO:0000259" key="6">
    <source>
        <dbReference type="Pfam" id="PF03466"/>
    </source>
</evidence>
<evidence type="ECO:0000256" key="4">
    <source>
        <dbReference type="ARBA" id="ARBA00023163"/>
    </source>
</evidence>
<dbReference type="PANTHER" id="PTHR30346">
    <property type="entry name" value="TRANSCRIPTIONAL DUAL REGULATOR HCAR-RELATED"/>
    <property type="match status" value="1"/>
</dbReference>
<keyword evidence="3" id="KW-0238">DNA-binding</keyword>
<evidence type="ECO:0000256" key="3">
    <source>
        <dbReference type="ARBA" id="ARBA00023125"/>
    </source>
</evidence>
<dbReference type="Pfam" id="PF03466">
    <property type="entry name" value="LysR_substrate"/>
    <property type="match status" value="1"/>
</dbReference>
<accession>A0A828RHF0</accession>
<reference evidence="7 8" key="1">
    <citation type="submission" date="2011-01" db="EMBL/GenBank/DDBJ databases">
        <authorList>
            <person name="Muzny D."/>
            <person name="Qin X."/>
            <person name="Buhay C."/>
            <person name="Dugan-Rocha S."/>
            <person name="Ding Y."/>
            <person name="Chen G."/>
            <person name="Hawes A."/>
            <person name="Holder M."/>
            <person name="Jhangiani S."/>
            <person name="Johnson A."/>
            <person name="Khan Z."/>
            <person name="Li Z."/>
            <person name="Liu W."/>
            <person name="Liu X."/>
            <person name="Perez L."/>
            <person name="Shen H."/>
            <person name="Wang Q."/>
            <person name="Watt J."/>
            <person name="Xi L."/>
            <person name="Xin Y."/>
            <person name="Zhou J."/>
            <person name="Deng J."/>
            <person name="Jiang H."/>
            <person name="Liu Y."/>
            <person name="Qu J."/>
            <person name="Song X.-Z."/>
            <person name="Zhang L."/>
            <person name="Villasana D."/>
            <person name="Johnson A."/>
            <person name="Liu J."/>
            <person name="Liyanage D."/>
            <person name="Lorensuhewa L."/>
            <person name="Robinson T."/>
            <person name="Song A."/>
            <person name="Song B.-B."/>
            <person name="Dinh H."/>
            <person name="Thornton R."/>
            <person name="Coyle M."/>
            <person name="Francisco L."/>
            <person name="Jackson L."/>
            <person name="Javaid M."/>
            <person name="Korchina V."/>
            <person name="Kovar C."/>
            <person name="Mata R."/>
            <person name="Mathew T."/>
            <person name="Ngo R."/>
            <person name="Nguyen L."/>
            <person name="Nguyen N."/>
            <person name="Okwuonu G."/>
            <person name="Ongeri F."/>
            <person name="Pham C."/>
            <person name="Simmons D."/>
            <person name="Wilczek-Boney K."/>
            <person name="Hale W."/>
            <person name="Jakkamsetti A."/>
            <person name="Pham P."/>
            <person name="Ruth R."/>
            <person name="San Lucas F."/>
            <person name="Warren J."/>
            <person name="Zhang J."/>
            <person name="Zhao Z."/>
            <person name="Zhou C."/>
            <person name="Zhu D."/>
            <person name="Lee S."/>
            <person name="Bess C."/>
            <person name="Blankenburg K."/>
            <person name="Forbes L."/>
            <person name="Fu Q."/>
            <person name="Gubbala S."/>
            <person name="Hirani K."/>
            <person name="Jayaseelan J.C."/>
            <person name="Lara F."/>
            <person name="Munidasa M."/>
            <person name="Palculict T."/>
            <person name="Patil S."/>
            <person name="Pu L.-L."/>
            <person name="Saada N."/>
            <person name="Tang L."/>
            <person name="Weissenberger G."/>
            <person name="Zhu Y."/>
            <person name="Hemphill L."/>
            <person name="Shang Y."/>
            <person name="Youmans B."/>
            <person name="Ayvaz T."/>
            <person name="Ross M."/>
            <person name="Santibanez J."/>
            <person name="Aqrawi P."/>
            <person name="Gross S."/>
            <person name="Joshi V."/>
            <person name="Fowler G."/>
            <person name="Nazareth L."/>
            <person name="Reid J."/>
            <person name="Worley K."/>
            <person name="Petrosino J."/>
            <person name="Highlander S."/>
            <person name="Gibbs R."/>
        </authorList>
    </citation>
    <scope>NUCLEOTIDE SEQUENCE [LARGE SCALE GENOMIC DNA]</scope>
    <source>
        <strain evidence="7 8">MM4-1A</strain>
    </source>
</reference>
<evidence type="ECO:0000256" key="2">
    <source>
        <dbReference type="ARBA" id="ARBA00023015"/>
    </source>
</evidence>
<dbReference type="Pfam" id="PF00126">
    <property type="entry name" value="HTH_1"/>
    <property type="match status" value="1"/>
</dbReference>
<keyword evidence="2" id="KW-0805">Transcription regulation</keyword>
<dbReference type="GO" id="GO:0003700">
    <property type="term" value="F:DNA-binding transcription factor activity"/>
    <property type="evidence" value="ECO:0007669"/>
    <property type="project" value="InterPro"/>
</dbReference>
<feature type="domain" description="LysR substrate-binding" evidence="6">
    <location>
        <begin position="92"/>
        <end position="236"/>
    </location>
</feature>
<evidence type="ECO:0000313" key="7">
    <source>
        <dbReference type="EMBL" id="EGC14934.1"/>
    </source>
</evidence>
<dbReference type="InterPro" id="IPR036388">
    <property type="entry name" value="WH-like_DNA-bd_sf"/>
</dbReference>
<evidence type="ECO:0000259" key="5">
    <source>
        <dbReference type="Pfam" id="PF00126"/>
    </source>
</evidence>
<dbReference type="GO" id="GO:0003677">
    <property type="term" value="F:DNA binding"/>
    <property type="evidence" value="ECO:0007669"/>
    <property type="project" value="UniProtKB-KW"/>
</dbReference>
<protein>
    <recommendedName>
        <fullName evidence="9">LysR family transcriptional regulator</fullName>
    </recommendedName>
</protein>
<feature type="domain" description="HTH lysR-type" evidence="5">
    <location>
        <begin position="8"/>
        <end position="64"/>
    </location>
</feature>
<dbReference type="SUPFAM" id="SSF53850">
    <property type="entry name" value="Periplasmic binding protein-like II"/>
    <property type="match status" value="1"/>
</dbReference>
<dbReference type="RefSeq" id="WP_003669692.1">
    <property type="nucleotide sequence ID" value="NZ_ACGX02000007.1"/>
</dbReference>
<dbReference type="AlphaFoldDB" id="A0A828RHF0"/>
<dbReference type="InterPro" id="IPR036390">
    <property type="entry name" value="WH_DNA-bd_sf"/>
</dbReference>
<organism evidence="7 8">
    <name type="scientific">Limosilactobacillus reuteri MM4-1A</name>
    <dbReference type="NCBI Taxonomy" id="548485"/>
    <lineage>
        <taxon>Bacteria</taxon>
        <taxon>Bacillati</taxon>
        <taxon>Bacillota</taxon>
        <taxon>Bacilli</taxon>
        <taxon>Lactobacillales</taxon>
        <taxon>Lactobacillaceae</taxon>
        <taxon>Limosilactobacillus</taxon>
    </lineage>
</organism>
<dbReference type="Proteomes" id="UP000004335">
    <property type="component" value="Unassembled WGS sequence"/>
</dbReference>
<dbReference type="CDD" id="cd05466">
    <property type="entry name" value="PBP2_LTTR_substrate"/>
    <property type="match status" value="1"/>
</dbReference>
<dbReference type="GO" id="GO:0032993">
    <property type="term" value="C:protein-DNA complex"/>
    <property type="evidence" value="ECO:0007669"/>
    <property type="project" value="TreeGrafter"/>
</dbReference>
<evidence type="ECO:0008006" key="9">
    <source>
        <dbReference type="Google" id="ProtNLM"/>
    </source>
</evidence>
<sequence length="246" mass="27040">MSTLDFKQTIAFVNLANTLDYQYAAKKSGITVDELVRTIKALEEELNVKLIRPEGGVVELTEIGAKLLPLITEIAQKHAKLLSVVTDYRKKEAEEAIKVTVVPGFANYQAAPVVKKLAQQHKMNIVEDVDPMAQLQQGESELAFISYAGKLPDDFEVLSVGTDDLVAYIPARNPLSEQKELTLTDLKTEKFLTLNHQNPFAVFVQQVCAAAGFDPYSVFEGEKGRTLVNMVALGDGDNLVDGTINK</sequence>
<gene>
    <name evidence="7" type="ORF">HMPREF0536_12071</name>
</gene>
<keyword evidence="4" id="KW-0804">Transcription</keyword>
<comment type="caution">
    <text evidence="7">The sequence shown here is derived from an EMBL/GenBank/DDBJ whole genome shotgun (WGS) entry which is preliminary data.</text>
</comment>
<dbReference type="PANTHER" id="PTHR30346:SF0">
    <property type="entry name" value="HCA OPERON TRANSCRIPTIONAL ACTIVATOR HCAR"/>
    <property type="match status" value="1"/>
</dbReference>
<proteinExistence type="inferred from homology"/>
<evidence type="ECO:0000256" key="1">
    <source>
        <dbReference type="ARBA" id="ARBA00009437"/>
    </source>
</evidence>
<dbReference type="Gene3D" id="1.10.10.10">
    <property type="entry name" value="Winged helix-like DNA-binding domain superfamily/Winged helix DNA-binding domain"/>
    <property type="match status" value="1"/>
</dbReference>
<dbReference type="InterPro" id="IPR000847">
    <property type="entry name" value="LysR_HTH_N"/>
</dbReference>
<comment type="similarity">
    <text evidence="1">Belongs to the LysR transcriptional regulatory family.</text>
</comment>
<dbReference type="Gene3D" id="3.40.190.290">
    <property type="match status" value="1"/>
</dbReference>
<dbReference type="EMBL" id="ACGX02000007">
    <property type="protein sequence ID" value="EGC14934.1"/>
    <property type="molecule type" value="Genomic_DNA"/>
</dbReference>
<name>A0A828RHF0_LIMRT</name>
<dbReference type="InterPro" id="IPR005119">
    <property type="entry name" value="LysR_subst-bd"/>
</dbReference>